<feature type="region of interest" description="Disordered" evidence="1">
    <location>
        <begin position="1"/>
        <end position="45"/>
    </location>
</feature>
<organism evidence="2">
    <name type="scientific">Mustela putorius furo</name>
    <name type="common">European domestic ferret</name>
    <name type="synonym">Mustela furo</name>
    <dbReference type="NCBI Taxonomy" id="9669"/>
    <lineage>
        <taxon>Eukaryota</taxon>
        <taxon>Metazoa</taxon>
        <taxon>Chordata</taxon>
        <taxon>Craniata</taxon>
        <taxon>Vertebrata</taxon>
        <taxon>Euteleostomi</taxon>
        <taxon>Mammalia</taxon>
        <taxon>Eutheria</taxon>
        <taxon>Laurasiatheria</taxon>
        <taxon>Carnivora</taxon>
        <taxon>Caniformia</taxon>
        <taxon>Musteloidea</taxon>
        <taxon>Mustelidae</taxon>
        <taxon>Mustelinae</taxon>
        <taxon>Mustela</taxon>
    </lineage>
</organism>
<proteinExistence type="predicted"/>
<sequence length="45" mass="4744">SPSPGHSFLEVKGRKEGRRERPRASPSAPPTPAINKSFTGEAGQA</sequence>
<feature type="compositionally biased region" description="Basic and acidic residues" evidence="1">
    <location>
        <begin position="9"/>
        <end position="23"/>
    </location>
</feature>
<dbReference type="Ensembl" id="ENSMPUT00000016120.1">
    <property type="protein sequence ID" value="ENSMPUP00000015878.1"/>
    <property type="gene ID" value="ENSMPUG00000015983.1"/>
</dbReference>
<evidence type="ECO:0000313" key="2">
    <source>
        <dbReference type="Ensembl" id="ENSMPUP00000015878.1"/>
    </source>
</evidence>
<dbReference type="HOGENOM" id="CLU_3210155_0_0_1"/>
<reference evidence="2" key="1">
    <citation type="submission" date="2024-06" db="UniProtKB">
        <authorList>
            <consortium name="Ensembl"/>
        </authorList>
    </citation>
    <scope>IDENTIFICATION</scope>
</reference>
<evidence type="ECO:0000256" key="1">
    <source>
        <dbReference type="SAM" id="MobiDB-lite"/>
    </source>
</evidence>
<protein>
    <submittedName>
        <fullName evidence="2">Uncharacterized protein</fullName>
    </submittedName>
</protein>
<name>M3YX18_MUSPF</name>
<dbReference type="EMBL" id="AEYP01053206">
    <property type="status" value="NOT_ANNOTATED_CDS"/>
    <property type="molecule type" value="Genomic_DNA"/>
</dbReference>
<dbReference type="AlphaFoldDB" id="M3YX18"/>
<accession>M3YX18</accession>
<dbReference type="InParanoid" id="M3YX18"/>